<name>A0ABS4KQ35_9CLOT</name>
<dbReference type="PROSITE" id="PS50991">
    <property type="entry name" value="PYR_CT"/>
    <property type="match status" value="1"/>
</dbReference>
<dbReference type="Pfam" id="PF00682">
    <property type="entry name" value="HMGL-like"/>
    <property type="match status" value="1"/>
</dbReference>
<dbReference type="EC" id="2.3.3.14" evidence="4"/>
<keyword evidence="4" id="KW-0012">Acyltransferase</keyword>
<reference evidence="4 5" key="1">
    <citation type="submission" date="2021-03" db="EMBL/GenBank/DDBJ databases">
        <title>Genomic Encyclopedia of Type Strains, Phase IV (KMG-IV): sequencing the most valuable type-strain genomes for metagenomic binning, comparative biology and taxonomic classification.</title>
        <authorList>
            <person name="Goeker M."/>
        </authorList>
    </citation>
    <scope>NUCLEOTIDE SEQUENCE [LARGE SCALE GENOMIC DNA]</scope>
    <source>
        <strain evidence="4 5">DSM 28783</strain>
    </source>
</reference>
<dbReference type="Gene3D" id="3.20.20.70">
    <property type="entry name" value="Aldolase class I"/>
    <property type="match status" value="1"/>
</dbReference>
<protein>
    <submittedName>
        <fullName evidence="4">Homocitrate synthase NifV</fullName>
        <ecNumber evidence="4">2.3.3.14</ecNumber>
    </submittedName>
</protein>
<organism evidence="4 5">
    <name type="scientific">Clostridium algifaecis</name>
    <dbReference type="NCBI Taxonomy" id="1472040"/>
    <lineage>
        <taxon>Bacteria</taxon>
        <taxon>Bacillati</taxon>
        <taxon>Bacillota</taxon>
        <taxon>Clostridia</taxon>
        <taxon>Eubacteriales</taxon>
        <taxon>Clostridiaceae</taxon>
        <taxon>Clostridium</taxon>
    </lineage>
</organism>
<dbReference type="RefSeq" id="WP_209701076.1">
    <property type="nucleotide sequence ID" value="NZ_JAGGLM010000003.1"/>
</dbReference>
<dbReference type="InterPro" id="IPR002034">
    <property type="entry name" value="AIPM/Hcit_synth_CS"/>
</dbReference>
<dbReference type="InterPro" id="IPR013785">
    <property type="entry name" value="Aldolase_TIM"/>
</dbReference>
<feature type="domain" description="Pyruvate carboxyltransferase" evidence="3">
    <location>
        <begin position="3"/>
        <end position="261"/>
    </location>
</feature>
<accession>A0ABS4KQ35</accession>
<dbReference type="InterPro" id="IPR000891">
    <property type="entry name" value="PYR_CT"/>
</dbReference>
<dbReference type="PANTHER" id="PTHR42880">
    <property type="entry name" value="HOMOCITRATE SYNTHASE"/>
    <property type="match status" value="1"/>
</dbReference>
<dbReference type="GO" id="GO:0004410">
    <property type="term" value="F:homocitrate synthase activity"/>
    <property type="evidence" value="ECO:0007669"/>
    <property type="project" value="UniProtKB-EC"/>
</dbReference>
<evidence type="ECO:0000256" key="1">
    <source>
        <dbReference type="ARBA" id="ARBA00022679"/>
    </source>
</evidence>
<keyword evidence="1 2" id="KW-0808">Transferase</keyword>
<dbReference type="SUPFAM" id="SSF51569">
    <property type="entry name" value="Aldolase"/>
    <property type="match status" value="1"/>
</dbReference>
<dbReference type="PROSITE" id="PS00815">
    <property type="entry name" value="AIPM_HOMOCIT_SYNTH_1"/>
    <property type="match status" value="1"/>
</dbReference>
<dbReference type="Proteomes" id="UP001519307">
    <property type="component" value="Unassembled WGS sequence"/>
</dbReference>
<evidence type="ECO:0000313" key="4">
    <source>
        <dbReference type="EMBL" id="MBP2032144.1"/>
    </source>
</evidence>
<keyword evidence="5" id="KW-1185">Reference proteome</keyword>
<comment type="similarity">
    <text evidence="2">Belongs to the alpha-IPM synthase/homocitrate synthase family.</text>
</comment>
<sequence>MGINFVDTTLRDGEQKACIALNVEQKVKIAKIIDDMGIDQIEAGVPAMGGDEKKSIEKIMSLDLKSKISSWNRMSIKDIDDSVDCGVDIIHISIPSSDIQIRSKLGKDREWVINNMRNCITYAIDKGYEVTVGLEDASRADINFLIELCTVVFEIGVKRVRYADTVGILYPRKIFYNIKKLMKEVPLEVEIHAHNDFGMALPNSFGAVEAGAKFVNCTITGMGERAGNCDFIKFVEVMNKLYDKGTYSRNFSDLIEMEETIRNIINYD</sequence>
<dbReference type="EMBL" id="JAGGLM010000003">
    <property type="protein sequence ID" value="MBP2032144.1"/>
    <property type="molecule type" value="Genomic_DNA"/>
</dbReference>
<proteinExistence type="inferred from homology"/>
<evidence type="ECO:0000256" key="2">
    <source>
        <dbReference type="RuleBase" id="RU003523"/>
    </source>
</evidence>
<evidence type="ECO:0000313" key="5">
    <source>
        <dbReference type="Proteomes" id="UP001519307"/>
    </source>
</evidence>
<comment type="caution">
    <text evidence="4">The sequence shown here is derived from an EMBL/GenBank/DDBJ whole genome shotgun (WGS) entry which is preliminary data.</text>
</comment>
<evidence type="ECO:0000259" key="3">
    <source>
        <dbReference type="PROSITE" id="PS50991"/>
    </source>
</evidence>
<dbReference type="PANTHER" id="PTHR42880:SF1">
    <property type="entry name" value="ISOPROPYLMALATE_HOMOCITRATE_CITRAMALATE SYNTHASE FAMILY PROTEIN"/>
    <property type="match status" value="1"/>
</dbReference>
<gene>
    <name evidence="4" type="ORF">J2Z42_000809</name>
</gene>